<dbReference type="InterPro" id="IPR003593">
    <property type="entry name" value="AAA+_ATPase"/>
</dbReference>
<dbReference type="PANTHER" id="PTHR10039">
    <property type="entry name" value="AMELOGENIN"/>
    <property type="match status" value="1"/>
</dbReference>
<feature type="domain" description="AAA+ ATPase" evidence="2">
    <location>
        <begin position="42"/>
        <end position="241"/>
    </location>
</feature>
<evidence type="ECO:0000313" key="4">
    <source>
        <dbReference type="Proteomes" id="UP000185557"/>
    </source>
</evidence>
<dbReference type="Pfam" id="PF24883">
    <property type="entry name" value="NPHP3_N"/>
    <property type="match status" value="1"/>
</dbReference>
<dbReference type="SUPFAM" id="SSF52540">
    <property type="entry name" value="P-loop containing nucleoside triphosphate hydrolases"/>
    <property type="match status" value="1"/>
</dbReference>
<dbReference type="STRING" id="549789.NIES30_23140"/>
<dbReference type="EMBL" id="MRCG01000025">
    <property type="protein sequence ID" value="OKH44197.1"/>
    <property type="molecule type" value="Genomic_DNA"/>
</dbReference>
<proteinExistence type="predicted"/>
<protein>
    <recommendedName>
        <fullName evidence="2">AAA+ ATPase domain-containing protein</fullName>
    </recommendedName>
</protein>
<keyword evidence="4" id="KW-1185">Reference proteome</keyword>
<evidence type="ECO:0000256" key="1">
    <source>
        <dbReference type="ARBA" id="ARBA00022737"/>
    </source>
</evidence>
<keyword evidence="1" id="KW-0677">Repeat</keyword>
<reference evidence="3 4" key="1">
    <citation type="submission" date="2016-11" db="EMBL/GenBank/DDBJ databases">
        <title>Draft Genome Sequences of Nine Cyanobacterial Strains from Diverse Habitats.</title>
        <authorList>
            <person name="Zhu T."/>
            <person name="Hou S."/>
            <person name="Lu X."/>
            <person name="Hess W.R."/>
        </authorList>
    </citation>
    <scope>NUCLEOTIDE SEQUENCE [LARGE SCALE GENOMIC DNA]</scope>
    <source>
        <strain evidence="3 4">NIES-30</strain>
    </source>
</reference>
<dbReference type="Proteomes" id="UP000185557">
    <property type="component" value="Unassembled WGS sequence"/>
</dbReference>
<evidence type="ECO:0000259" key="2">
    <source>
        <dbReference type="SMART" id="SM00382"/>
    </source>
</evidence>
<gene>
    <name evidence="3" type="ORF">NIES30_23140</name>
</gene>
<accession>A0A1U7IZ02</accession>
<dbReference type="RefSeq" id="WP_073610819.1">
    <property type="nucleotide sequence ID" value="NZ_MRCG01000025.1"/>
</dbReference>
<sequence>MPFLNPKLGIDFSNYIADRTLNFTGREWVFEAIQSWLADSNGDRFFLLTGEPGSGKTAIAARLAQFANGEKQDQKFDQGFLTAIHFCSARYSTSVDPKNFTESIALQLAQIPAYANLLKEIGTKQVNIQITQNIGIATNSAVQGVVINNLDVSGVMSAQEAFNLVVLNPLESLYQQGFNDPLVLLVDSLDEALTHVGETKIVDLLSRIPPSVKARFILTSRKETQIESELTGVRELFLSATEFETRNREDITVYVKHRLESLPLPAQTTNDTWRKQQATKISELSEENFLYARFLLDAISSGQQSITELDRLPKGLEALYFDSLRRVVKLGKKDWGSIYAPCLGILSVAQESLTISQIQAFTHNSESLTLECLSDLRQFVDEIKPEKESLVQKYKLYHQSVIDFLGKKSIVIDSKEINNPYYTPEKEQYDRILQSYCPLDKAWKDIAIGDFDEYGLRHLTQHLVKAERTRELHDLLAVETITKRHAWFEAKDQIGDLEGFLTDIALAWGKAEEEFQLNPERAISLQCRYALITTSVGKLASNISNSLLINLVKAQVWTERKALSYVKQIPDPKQRLKTLMSLTPNLVSEPMQQTGWQEALNASLSIKDQEKALEALKELFPNLPECLKKDALEVALNPPSDNSRGSDSRFSFIIDKWTDTLLAIIPCLSETLAAKAFTTLIGTRSWRVLIDSPHLSDSQWLILWQKELEVKYVWRSNALDEGAWFERALFSDKFFETGLHQVAGYGIFWETRIAAHLSQFALSDALRILSEVSEINQVAGLTALVPHLSLSFKQDALAIALRIQDDELRMWALRFLVVYLNEPEQLQSWQKILELTSTLKLSKGRKLRFFVDLALCIPVSLQQQAWQEALDIFVSLSDSERWNEANKFISYIPDIWKRDLLNRILALSSQYSKRYALLDLVPHLPVPLRQEALDAALSIPAQQVLADKIQRDLGTTIELPGLLGQAGKKVFDVATTAFSSFSEYETLESLCNISDYLPESLKQSVLSDVLKVKKEEKQSGLLQKLFPNSNEAQKQQVLHSILKYRNESEQSKLFQKLLLHLDEAQITQILQFALKYRNENGQSGLFQQLLPYLNEVQRQQVLQSALRYRNEHEKAWLLYAILPYLLETQKQQILSELLKLTMKLNDEKSRVSLLRNLIPSLAESVNQQLLDSAFSIKDGVNRLNLLYSLFSRIPESSKLKLLKAVEEIQEDEWRAEGLQHLTPRLANELQQEALRIVKNIKDQQVRSQALEKISVSLPEPLKQQTLKDALNSVLAIGDEKWQGILVHSLSNSLASSLVQTTLKTFAGTAAGVGLFFEKREKGQEYGRKIILEEFERAMPSAIKNEILQEFLASKNDSELVDIFLNPVKNLPQSVRPLALQEYIDYSMKSEDGSAVVIALEVIVPQLALLPTDELYTLWCHFLKNSVNRPRSTFLMFLHPFVKVISMLGGKDTAKAVTLAIRDVGHWWP</sequence>
<dbReference type="InterPro" id="IPR056884">
    <property type="entry name" value="NPHP3-like_N"/>
</dbReference>
<dbReference type="OrthoDB" id="443465at2"/>
<organism evidence="3 4">
    <name type="scientific">Phormidium tenue NIES-30</name>
    <dbReference type="NCBI Taxonomy" id="549789"/>
    <lineage>
        <taxon>Bacteria</taxon>
        <taxon>Bacillati</taxon>
        <taxon>Cyanobacteriota</taxon>
        <taxon>Cyanophyceae</taxon>
        <taxon>Oscillatoriophycideae</taxon>
        <taxon>Oscillatoriales</taxon>
        <taxon>Oscillatoriaceae</taxon>
        <taxon>Phormidium</taxon>
    </lineage>
</organism>
<dbReference type="PANTHER" id="PTHR10039:SF14">
    <property type="entry name" value="NACHT DOMAIN-CONTAINING PROTEIN"/>
    <property type="match status" value="1"/>
</dbReference>
<dbReference type="Gene3D" id="3.40.50.300">
    <property type="entry name" value="P-loop containing nucleotide triphosphate hydrolases"/>
    <property type="match status" value="1"/>
</dbReference>
<comment type="caution">
    <text evidence="3">The sequence shown here is derived from an EMBL/GenBank/DDBJ whole genome shotgun (WGS) entry which is preliminary data.</text>
</comment>
<dbReference type="InterPro" id="IPR027417">
    <property type="entry name" value="P-loop_NTPase"/>
</dbReference>
<evidence type="ECO:0000313" key="3">
    <source>
        <dbReference type="EMBL" id="OKH44197.1"/>
    </source>
</evidence>
<name>A0A1U7IZ02_9CYAN</name>
<dbReference type="SMART" id="SM00382">
    <property type="entry name" value="AAA"/>
    <property type="match status" value="1"/>
</dbReference>